<reference evidence="2" key="2">
    <citation type="submission" date="2025-08" db="UniProtKB">
        <authorList>
            <consortium name="RefSeq"/>
        </authorList>
    </citation>
    <scope>IDENTIFICATION</scope>
    <source>
        <tissue evidence="2">Leaf</tissue>
    </source>
</reference>
<name>A0AC58U319_TOBAC</name>
<sequence length="636" mass="70074">MSTTYVGSICSCGALPKFIEELKLFWFLAGLNESYSTVKSNILMMSSLLTISRAYSMLQHDEKQRESSPTPGFSNESVSFSIFSAPSGNQKSFSQRVQFESRKPGQGVGVSCKYCKKSGHTIKKYYKLYGFPLYFKFTRSKRSASCVHADTSSIEPSVQAPLSQPGTSSTHGLSQEQYQHLVSLLQQTNISPRTNNNGSFGETFGFANFAGLLKIFVVNSVDFHVCASSQLSDDTWILDSGVTNHMTPHKQFLHNLKPLPKPFLITLPNGYKVKVVSTGSLHLRADITLHNGHSLKRPLKISKATNGLYFLHLDDTASPSLSVPSAAYNVSDFTASSSLVFNNHSCNVSTFAPNHQVDDFNRVTWTHLLSCKGNGLSIIKAFTSMVITQFHTSVQSFRSDNAFELGTSSEAKSFFSSQAPSHEFVDIPPPTSSAPSVSTSSSSPSSAPISTPLPPLPSSVAPCASPPLKKSLRPQFYQQAASHPAWQEAMLKEFEALEANHTWDIVPLPPNKKTIPCKWVYKIKQKSDGSIERYKARLVIRGYTQKEGINYNETFSPVVKFTTIKCLLFLAAKKGWTVYQLDVNNAFLHGDLDEEVCMKVPLGFQVSASFTQSSSTSPLVCKLKKSLYGLKQASRQ</sequence>
<dbReference type="Proteomes" id="UP000790787">
    <property type="component" value="Chromosome 3"/>
</dbReference>
<evidence type="ECO:0000313" key="1">
    <source>
        <dbReference type="Proteomes" id="UP000790787"/>
    </source>
</evidence>
<evidence type="ECO:0000313" key="2">
    <source>
        <dbReference type="RefSeq" id="XP_075103874.1"/>
    </source>
</evidence>
<protein>
    <submittedName>
        <fullName evidence="2">Uncharacterized protein LOC142178415</fullName>
    </submittedName>
</protein>
<accession>A0AC58U319</accession>
<organism evidence="1 2">
    <name type="scientific">Nicotiana tabacum</name>
    <name type="common">Common tobacco</name>
    <dbReference type="NCBI Taxonomy" id="4097"/>
    <lineage>
        <taxon>Eukaryota</taxon>
        <taxon>Viridiplantae</taxon>
        <taxon>Streptophyta</taxon>
        <taxon>Embryophyta</taxon>
        <taxon>Tracheophyta</taxon>
        <taxon>Spermatophyta</taxon>
        <taxon>Magnoliopsida</taxon>
        <taxon>eudicotyledons</taxon>
        <taxon>Gunneridae</taxon>
        <taxon>Pentapetalae</taxon>
        <taxon>asterids</taxon>
        <taxon>lamiids</taxon>
        <taxon>Solanales</taxon>
        <taxon>Solanaceae</taxon>
        <taxon>Nicotianoideae</taxon>
        <taxon>Nicotianeae</taxon>
        <taxon>Nicotiana</taxon>
    </lineage>
</organism>
<proteinExistence type="predicted"/>
<keyword evidence="1" id="KW-1185">Reference proteome</keyword>
<gene>
    <name evidence="2" type="primary">LOC142178415</name>
</gene>
<dbReference type="RefSeq" id="XP_075103874.1">
    <property type="nucleotide sequence ID" value="XM_075247773.1"/>
</dbReference>
<reference evidence="1" key="1">
    <citation type="journal article" date="2014" name="Nat. Commun.">
        <title>The tobacco genome sequence and its comparison with those of tomato and potato.</title>
        <authorList>
            <person name="Sierro N."/>
            <person name="Battey J.N."/>
            <person name="Ouadi S."/>
            <person name="Bakaher N."/>
            <person name="Bovet L."/>
            <person name="Willig A."/>
            <person name="Goepfert S."/>
            <person name="Peitsch M.C."/>
            <person name="Ivanov N.V."/>
        </authorList>
    </citation>
    <scope>NUCLEOTIDE SEQUENCE [LARGE SCALE GENOMIC DNA]</scope>
</reference>